<dbReference type="GO" id="GO:0031123">
    <property type="term" value="P:RNA 3'-end processing"/>
    <property type="evidence" value="ECO:0007669"/>
    <property type="project" value="InterPro"/>
</dbReference>
<proteinExistence type="predicted"/>
<dbReference type="GO" id="GO:0005634">
    <property type="term" value="C:nucleus"/>
    <property type="evidence" value="ECO:0007669"/>
    <property type="project" value="TreeGrafter"/>
</dbReference>
<evidence type="ECO:0000313" key="4">
    <source>
        <dbReference type="EMBL" id="CAF4383729.1"/>
    </source>
</evidence>
<gene>
    <name evidence="4" type="ORF">KXQ929_LOCUS50061</name>
</gene>
<keyword evidence="1" id="KW-0808">Transferase</keyword>
<dbReference type="Gene3D" id="1.10.1410.10">
    <property type="match status" value="1"/>
</dbReference>
<evidence type="ECO:0000313" key="5">
    <source>
        <dbReference type="Proteomes" id="UP000663868"/>
    </source>
</evidence>
<keyword evidence="2" id="KW-0547">Nucleotide-binding</keyword>
<organism evidence="4 5">
    <name type="scientific">Adineta steineri</name>
    <dbReference type="NCBI Taxonomy" id="433720"/>
    <lineage>
        <taxon>Eukaryota</taxon>
        <taxon>Metazoa</taxon>
        <taxon>Spiralia</taxon>
        <taxon>Gnathifera</taxon>
        <taxon>Rotifera</taxon>
        <taxon>Eurotatoria</taxon>
        <taxon>Bdelloidea</taxon>
        <taxon>Adinetida</taxon>
        <taxon>Adinetidae</taxon>
        <taxon>Adineta</taxon>
    </lineage>
</organism>
<keyword evidence="3" id="KW-0067">ATP-binding</keyword>
<evidence type="ECO:0000256" key="1">
    <source>
        <dbReference type="ARBA" id="ARBA00022679"/>
    </source>
</evidence>
<dbReference type="GO" id="GO:1990817">
    <property type="term" value="F:poly(A) RNA polymerase activity"/>
    <property type="evidence" value="ECO:0007669"/>
    <property type="project" value="TreeGrafter"/>
</dbReference>
<dbReference type="InterPro" id="IPR011068">
    <property type="entry name" value="NuclTrfase_I-like_C"/>
</dbReference>
<dbReference type="GO" id="GO:0003723">
    <property type="term" value="F:RNA binding"/>
    <property type="evidence" value="ECO:0007669"/>
    <property type="project" value="InterPro"/>
</dbReference>
<dbReference type="PANTHER" id="PTHR10682:SF10">
    <property type="entry name" value="POLYNUCLEOTIDE ADENYLYLTRANSFERASE"/>
    <property type="match status" value="1"/>
</dbReference>
<evidence type="ECO:0000256" key="3">
    <source>
        <dbReference type="ARBA" id="ARBA00022840"/>
    </source>
</evidence>
<dbReference type="Proteomes" id="UP000663868">
    <property type="component" value="Unassembled WGS sequence"/>
</dbReference>
<protein>
    <submittedName>
        <fullName evidence="4">Uncharacterized protein</fullName>
    </submittedName>
</protein>
<comment type="caution">
    <text evidence="4">The sequence shown here is derived from an EMBL/GenBank/DDBJ whole genome shotgun (WGS) entry which is preliminary data.</text>
</comment>
<feature type="non-terminal residue" evidence="4">
    <location>
        <position position="161"/>
    </location>
</feature>
<dbReference type="PANTHER" id="PTHR10682">
    <property type="entry name" value="POLY A POLYMERASE"/>
    <property type="match status" value="1"/>
</dbReference>
<sequence length="161" mass="18442">MHNRGTMRILSPISPYNNTGRTTTNSTRDLIIQEFQRVVDLLNRVNTITTKDKANALKLVLELNNDFPNQTIQSLLQLTLSCENVNDLDEWIGWLKSRLAHFMNGMENECHLIIQTQSSIEYQSNNTEALYSSFFFLTFSILFKSKSVFSNTISSSIPKQS</sequence>
<dbReference type="AlphaFoldDB" id="A0A820N865"/>
<reference evidence="4" key="1">
    <citation type="submission" date="2021-02" db="EMBL/GenBank/DDBJ databases">
        <authorList>
            <person name="Nowell W R."/>
        </authorList>
    </citation>
    <scope>NUCLEOTIDE SEQUENCE</scope>
</reference>
<name>A0A820N865_9BILA</name>
<dbReference type="SUPFAM" id="SSF55003">
    <property type="entry name" value="PAP/Archaeal CCA-adding enzyme, C-terminal domain"/>
    <property type="match status" value="1"/>
</dbReference>
<dbReference type="SUPFAM" id="SSF81631">
    <property type="entry name" value="PAP/OAS1 substrate-binding domain"/>
    <property type="match status" value="1"/>
</dbReference>
<evidence type="ECO:0000256" key="2">
    <source>
        <dbReference type="ARBA" id="ARBA00022741"/>
    </source>
</evidence>
<dbReference type="EMBL" id="CAJOBB010022320">
    <property type="protein sequence ID" value="CAF4383729.1"/>
    <property type="molecule type" value="Genomic_DNA"/>
</dbReference>
<dbReference type="GO" id="GO:0005524">
    <property type="term" value="F:ATP binding"/>
    <property type="evidence" value="ECO:0007669"/>
    <property type="project" value="UniProtKB-KW"/>
</dbReference>
<accession>A0A820N865</accession>